<sequence length="390" mass="43211">MATTDGSGSNPGIAVSPPPVEETNFDREKVVFVKVPASMETTFDTGPTKGTIALADIFTQSRIEVDDVEQFTWPVADGLMYAFRAYDPTVQSTTQARVQSRGADDDPLPEPLQTVYDTLSAELPDALKMRAGTLPIGVFGRKPAVGSRLVMVNDNQKIAGRKKVSGADANALFEDLADEPFLYHVIYRRPEKLPEKYEYQVTVRIFLFDPTYRIRSESEYAQCLRMGRRCDPAESFAELGTSSSLAVIDDAYNVRWLDDDEVTPIRDSGLSWFSSDRDRIRGETEFVGMCRGQYGASDILEDLCSYTSLLAREVDLEHFVGLGTIDPPENPWQDVRGPLDSTSTMSGLTLLSSPPNRPQSPPMNLSRTQNSIKLDLPPMTGLWNTGVRSN</sequence>
<proteinExistence type="predicted"/>
<dbReference type="KEGG" id="hra:EI982_17565"/>
<reference evidence="2 3" key="1">
    <citation type="submission" date="2018-12" db="EMBL/GenBank/DDBJ databases">
        <title>Complete genome sequence of Haloplanus rallus MBLA0036.</title>
        <authorList>
            <person name="Nam Y.-d."/>
            <person name="Kang J."/>
            <person name="Chung W.-H."/>
            <person name="Park Y.S."/>
        </authorList>
    </citation>
    <scope>NUCLEOTIDE SEQUENCE [LARGE SCALE GENOMIC DNA]</scope>
    <source>
        <strain evidence="2 3">MBLA0036</strain>
    </source>
</reference>
<dbReference type="AlphaFoldDB" id="A0A6B9F7N8"/>
<dbReference type="OrthoDB" id="316662at2157"/>
<feature type="compositionally biased region" description="Polar residues" evidence="1">
    <location>
        <begin position="1"/>
        <end position="10"/>
    </location>
</feature>
<evidence type="ECO:0000256" key="1">
    <source>
        <dbReference type="SAM" id="MobiDB-lite"/>
    </source>
</evidence>
<evidence type="ECO:0000313" key="3">
    <source>
        <dbReference type="Proteomes" id="UP000428325"/>
    </source>
</evidence>
<feature type="region of interest" description="Disordered" evidence="1">
    <location>
        <begin position="1"/>
        <end position="21"/>
    </location>
</feature>
<dbReference type="GeneID" id="43371393"/>
<accession>A0A6B9F7N8</accession>
<dbReference type="Proteomes" id="UP000428325">
    <property type="component" value="Chromosome"/>
</dbReference>
<dbReference type="EMBL" id="CP034345">
    <property type="protein sequence ID" value="QGX96458.1"/>
    <property type="molecule type" value="Genomic_DNA"/>
</dbReference>
<gene>
    <name evidence="2" type="ORF">EI982_17565</name>
</gene>
<name>A0A6B9F7N8_9EURY</name>
<evidence type="ECO:0000313" key="2">
    <source>
        <dbReference type="EMBL" id="QGX96458.1"/>
    </source>
</evidence>
<keyword evidence="3" id="KW-1185">Reference proteome</keyword>
<dbReference type="RefSeq" id="WP_157690922.1">
    <property type="nucleotide sequence ID" value="NZ_CP034345.1"/>
</dbReference>
<organism evidence="2 3">
    <name type="scientific">Haloplanus rallus</name>
    <dbReference type="NCBI Taxonomy" id="1816183"/>
    <lineage>
        <taxon>Archaea</taxon>
        <taxon>Methanobacteriati</taxon>
        <taxon>Methanobacteriota</taxon>
        <taxon>Stenosarchaea group</taxon>
        <taxon>Halobacteria</taxon>
        <taxon>Halobacteriales</taxon>
        <taxon>Haloferacaceae</taxon>
        <taxon>Haloplanus</taxon>
    </lineage>
</organism>
<protein>
    <submittedName>
        <fullName evidence="2">Uncharacterized protein</fullName>
    </submittedName>
</protein>